<reference evidence="3" key="2">
    <citation type="submission" date="2017-12" db="EMBL/GenBank/DDBJ databases">
        <title>Genome sequence of the Bar-tailed Godwit (Limosa lapponica baueri).</title>
        <authorList>
            <person name="Lima N.C.B."/>
            <person name="Parody-Merino A.M."/>
            <person name="Battley P.F."/>
            <person name="Fidler A.E."/>
            <person name="Prosdocimi F."/>
        </authorList>
    </citation>
    <scope>NUCLEOTIDE SEQUENCE [LARGE SCALE GENOMIC DNA]</scope>
</reference>
<sequence length="123" mass="14116">MPGRQRSSEKKGQKREREHQGKVSEDWKKANVTPIFRMKDPGKIRPVSLISIPEKLMDEPILETNSTHIEGQGDQISQHAFMKRKSCLTSLKAFYNEMTGLLDKGRPVDVVYLDFKKAFDTLP</sequence>
<evidence type="ECO:0000313" key="2">
    <source>
        <dbReference type="EMBL" id="PKU43313.1"/>
    </source>
</evidence>
<organism evidence="2 3">
    <name type="scientific">Limosa lapponica baueri</name>
    <dbReference type="NCBI Taxonomy" id="1758121"/>
    <lineage>
        <taxon>Eukaryota</taxon>
        <taxon>Metazoa</taxon>
        <taxon>Chordata</taxon>
        <taxon>Craniata</taxon>
        <taxon>Vertebrata</taxon>
        <taxon>Euteleostomi</taxon>
        <taxon>Archelosauria</taxon>
        <taxon>Archosauria</taxon>
        <taxon>Dinosauria</taxon>
        <taxon>Saurischia</taxon>
        <taxon>Theropoda</taxon>
        <taxon>Coelurosauria</taxon>
        <taxon>Aves</taxon>
        <taxon>Neognathae</taxon>
        <taxon>Neoaves</taxon>
        <taxon>Charadriiformes</taxon>
        <taxon>Scolopacidae</taxon>
        <taxon>Limosa</taxon>
    </lineage>
</organism>
<evidence type="ECO:0008006" key="4">
    <source>
        <dbReference type="Google" id="ProtNLM"/>
    </source>
</evidence>
<accession>A0A2I0UBF7</accession>
<dbReference type="AlphaFoldDB" id="A0A2I0UBF7"/>
<reference evidence="3" key="1">
    <citation type="submission" date="2017-11" db="EMBL/GenBank/DDBJ databases">
        <authorList>
            <person name="Lima N.C."/>
            <person name="Parody-Merino A.M."/>
            <person name="Battley P.F."/>
            <person name="Fidler A.E."/>
            <person name="Prosdocimi F."/>
        </authorList>
    </citation>
    <scope>NUCLEOTIDE SEQUENCE [LARGE SCALE GENOMIC DNA]</scope>
</reference>
<evidence type="ECO:0000256" key="1">
    <source>
        <dbReference type="SAM" id="MobiDB-lite"/>
    </source>
</evidence>
<dbReference type="PANTHER" id="PTHR33332">
    <property type="entry name" value="REVERSE TRANSCRIPTASE DOMAIN-CONTAINING PROTEIN"/>
    <property type="match status" value="1"/>
</dbReference>
<keyword evidence="3" id="KW-1185">Reference proteome</keyword>
<gene>
    <name evidence="2" type="ORF">llap_6387</name>
</gene>
<protein>
    <recommendedName>
        <fullName evidence="4">Reverse transcriptase domain-containing protein</fullName>
    </recommendedName>
</protein>
<evidence type="ECO:0000313" key="3">
    <source>
        <dbReference type="Proteomes" id="UP000233556"/>
    </source>
</evidence>
<proteinExistence type="predicted"/>
<dbReference type="Proteomes" id="UP000233556">
    <property type="component" value="Unassembled WGS sequence"/>
</dbReference>
<dbReference type="OrthoDB" id="416454at2759"/>
<dbReference type="EMBL" id="KZ505915">
    <property type="protein sequence ID" value="PKU43313.1"/>
    <property type="molecule type" value="Genomic_DNA"/>
</dbReference>
<name>A0A2I0UBF7_LIMLA</name>
<feature type="region of interest" description="Disordered" evidence="1">
    <location>
        <begin position="1"/>
        <end position="26"/>
    </location>
</feature>